<dbReference type="NCBIfam" id="NF003588">
    <property type="entry name" value="PRK05254.1-1"/>
    <property type="match status" value="1"/>
</dbReference>
<dbReference type="SUPFAM" id="SSF52141">
    <property type="entry name" value="Uracil-DNA glycosylase-like"/>
    <property type="match status" value="1"/>
</dbReference>
<evidence type="ECO:0000256" key="7">
    <source>
        <dbReference type="ARBA" id="ARBA00023204"/>
    </source>
</evidence>
<evidence type="ECO:0000313" key="13">
    <source>
        <dbReference type="Proteomes" id="UP001183582"/>
    </source>
</evidence>
<organism evidence="12 13">
    <name type="scientific">Microbacterium aurantiacum</name>
    <dbReference type="NCBI Taxonomy" id="162393"/>
    <lineage>
        <taxon>Bacteria</taxon>
        <taxon>Bacillati</taxon>
        <taxon>Actinomycetota</taxon>
        <taxon>Actinomycetes</taxon>
        <taxon>Micrococcales</taxon>
        <taxon>Microbacteriaceae</taxon>
        <taxon>Microbacterium</taxon>
    </lineage>
</organism>
<feature type="domain" description="Uracil-DNA glycosylase-like" evidence="11">
    <location>
        <begin position="123"/>
        <end position="288"/>
    </location>
</feature>
<evidence type="ECO:0000256" key="2">
    <source>
        <dbReference type="ARBA" id="ARBA00002631"/>
    </source>
</evidence>
<dbReference type="PANTHER" id="PTHR11264">
    <property type="entry name" value="URACIL-DNA GLYCOSYLASE"/>
    <property type="match status" value="1"/>
</dbReference>
<sequence length="300" mass="33043">MPWIVAVGGFVVSLWVSYQLFPFESGESGSMAFNRLVVTAIGSTIAGIAARQIHARRGTRRDTRPRGQSSNADVESGLPADWTVALAAIGLSSSEVRDTVERAFDPSRGAVFPNREDVFRAFWLTPLSEVRVVILGQDPYPTRGDADGLAYSTRAGTPPRYSLGRIFDNLEADPRVAFARPPASGDLSHWAISGVLLLNTSLTVREGLPGSDVELWARFTRAVLRAIASRRQPVVFMLWGDDANRIANSVDIPSHHKLLRSTHPRREQPSFYPRFADTRPFSAANDFLVQAGRSAVDWRL</sequence>
<comment type="catalytic activity">
    <reaction evidence="1">
        <text>Hydrolyzes single-stranded DNA or mismatched double-stranded DNA and polynucleotides, releasing free uracil.</text>
        <dbReference type="EC" id="3.2.2.27"/>
    </reaction>
</comment>
<keyword evidence="12" id="KW-0326">Glycosidase</keyword>
<evidence type="ECO:0000256" key="9">
    <source>
        <dbReference type="SAM" id="MobiDB-lite"/>
    </source>
</evidence>
<evidence type="ECO:0000256" key="1">
    <source>
        <dbReference type="ARBA" id="ARBA00001400"/>
    </source>
</evidence>
<reference evidence="12 13" key="1">
    <citation type="submission" date="2021-06" db="EMBL/GenBank/DDBJ databases">
        <title>Genome-based taxonomic framework of Microbacterium strains isolated from marine environment, the description of four new species and reclassification of four preexisting species.</title>
        <authorList>
            <person name="Lee S.D."/>
            <person name="Kim S.-M."/>
            <person name="Byeon Y.-S."/>
            <person name="Yang H.L."/>
            <person name="Kim I.S."/>
        </authorList>
    </citation>
    <scope>NUCLEOTIDE SEQUENCE [LARGE SCALE GENOMIC DNA]</scope>
    <source>
        <strain evidence="12 13">KACC 20514</strain>
    </source>
</reference>
<feature type="transmembrane region" description="Helical" evidence="10">
    <location>
        <begin position="32"/>
        <end position="50"/>
    </location>
</feature>
<dbReference type="Pfam" id="PF03167">
    <property type="entry name" value="UDG"/>
    <property type="match status" value="1"/>
</dbReference>
<keyword evidence="10" id="KW-1133">Transmembrane helix</keyword>
<proteinExistence type="inferred from homology"/>
<evidence type="ECO:0000256" key="4">
    <source>
        <dbReference type="ARBA" id="ARBA00012030"/>
    </source>
</evidence>
<dbReference type="InterPro" id="IPR005122">
    <property type="entry name" value="Uracil-DNA_glycosylase-like"/>
</dbReference>
<keyword evidence="6 12" id="KW-0378">Hydrolase</keyword>
<keyword evidence="10" id="KW-0472">Membrane</keyword>
<name>A0AAJ2HG99_9MICO</name>
<feature type="region of interest" description="Disordered" evidence="9">
    <location>
        <begin position="56"/>
        <end position="75"/>
    </location>
</feature>
<dbReference type="AlphaFoldDB" id="A0AAJ2HG99"/>
<feature type="active site" description="Proton acceptor" evidence="8">
    <location>
        <position position="138"/>
    </location>
</feature>
<accession>A0AAJ2HG99</accession>
<dbReference type="PROSITE" id="PS00130">
    <property type="entry name" value="U_DNA_GLYCOSYLASE"/>
    <property type="match status" value="1"/>
</dbReference>
<protein>
    <recommendedName>
        <fullName evidence="4">uracil-DNA glycosylase</fullName>
        <ecNumber evidence="4">3.2.2.27</ecNumber>
    </recommendedName>
</protein>
<dbReference type="CDD" id="cd10027">
    <property type="entry name" value="UDG-F1-like"/>
    <property type="match status" value="1"/>
</dbReference>
<dbReference type="GO" id="GO:0004844">
    <property type="term" value="F:uracil DNA N-glycosylase activity"/>
    <property type="evidence" value="ECO:0007669"/>
    <property type="project" value="UniProtKB-EC"/>
</dbReference>
<evidence type="ECO:0000259" key="11">
    <source>
        <dbReference type="SMART" id="SM00986"/>
    </source>
</evidence>
<dbReference type="PANTHER" id="PTHR11264:SF0">
    <property type="entry name" value="URACIL-DNA GLYCOSYLASE"/>
    <property type="match status" value="1"/>
</dbReference>
<evidence type="ECO:0000256" key="10">
    <source>
        <dbReference type="SAM" id="Phobius"/>
    </source>
</evidence>
<keyword evidence="7" id="KW-0234">DNA repair</keyword>
<dbReference type="InterPro" id="IPR002043">
    <property type="entry name" value="UDG_fam1"/>
</dbReference>
<keyword evidence="5" id="KW-0227">DNA damage</keyword>
<comment type="caution">
    <text evidence="12">The sequence shown here is derived from an EMBL/GenBank/DDBJ whole genome shotgun (WGS) entry which is preliminary data.</text>
</comment>
<evidence type="ECO:0000256" key="8">
    <source>
        <dbReference type="PROSITE-ProRule" id="PRU10072"/>
    </source>
</evidence>
<keyword evidence="10" id="KW-0812">Transmembrane</keyword>
<evidence type="ECO:0000256" key="6">
    <source>
        <dbReference type="ARBA" id="ARBA00022801"/>
    </source>
</evidence>
<dbReference type="Proteomes" id="UP001183582">
    <property type="component" value="Unassembled WGS sequence"/>
</dbReference>
<evidence type="ECO:0000256" key="3">
    <source>
        <dbReference type="ARBA" id="ARBA00008184"/>
    </source>
</evidence>
<evidence type="ECO:0000313" key="12">
    <source>
        <dbReference type="EMBL" id="MDS0246960.1"/>
    </source>
</evidence>
<dbReference type="Gene3D" id="3.40.470.10">
    <property type="entry name" value="Uracil-DNA glycosylase-like domain"/>
    <property type="match status" value="1"/>
</dbReference>
<dbReference type="SMART" id="SM00987">
    <property type="entry name" value="UreE_C"/>
    <property type="match status" value="1"/>
</dbReference>
<gene>
    <name evidence="12" type="ORF">KZC50_15285</name>
</gene>
<dbReference type="SMART" id="SM00986">
    <property type="entry name" value="UDG"/>
    <property type="match status" value="1"/>
</dbReference>
<dbReference type="NCBIfam" id="NF003592">
    <property type="entry name" value="PRK05254.1-5"/>
    <property type="match status" value="1"/>
</dbReference>
<dbReference type="EMBL" id="JAHWXH010000005">
    <property type="protein sequence ID" value="MDS0246960.1"/>
    <property type="molecule type" value="Genomic_DNA"/>
</dbReference>
<comment type="function">
    <text evidence="2">Excises uracil residues from the DNA which can arise as a result of misincorporation of dUMP residues by DNA polymerase or due to deamination of cytosine.</text>
</comment>
<dbReference type="EC" id="3.2.2.27" evidence="4"/>
<comment type="similarity">
    <text evidence="3">Belongs to the uracil-DNA glycosylase (UDG) superfamily. UNG family.</text>
</comment>
<evidence type="ECO:0000256" key="5">
    <source>
        <dbReference type="ARBA" id="ARBA00022763"/>
    </source>
</evidence>
<dbReference type="InterPro" id="IPR036895">
    <property type="entry name" value="Uracil-DNA_glycosylase-like_sf"/>
</dbReference>
<dbReference type="InterPro" id="IPR018085">
    <property type="entry name" value="Ura-DNA_Glyclase_AS"/>
</dbReference>
<dbReference type="GO" id="GO:0097510">
    <property type="term" value="P:base-excision repair, AP site formation via deaminated base removal"/>
    <property type="evidence" value="ECO:0007669"/>
    <property type="project" value="TreeGrafter"/>
</dbReference>